<proteinExistence type="inferred from homology"/>
<dbReference type="Proteomes" id="UP000431401">
    <property type="component" value="Unassembled WGS sequence"/>
</dbReference>
<evidence type="ECO:0000313" key="5">
    <source>
        <dbReference type="EMBL" id="MQY24969.1"/>
    </source>
</evidence>
<gene>
    <name evidence="5" type="primary">espG1_1</name>
    <name evidence="5" type="ORF">NRB56_05230</name>
</gene>
<accession>A0A7K0DH11</accession>
<keyword evidence="3" id="KW-0963">Cytoplasm</keyword>
<comment type="caution">
    <text evidence="5">The sequence shown here is derived from an EMBL/GenBank/DDBJ whole genome shotgun (WGS) entry which is preliminary data.</text>
</comment>
<evidence type="ECO:0000313" key="6">
    <source>
        <dbReference type="Proteomes" id="UP000431401"/>
    </source>
</evidence>
<dbReference type="Pfam" id="PF14011">
    <property type="entry name" value="ESX-1_EspG"/>
    <property type="match status" value="1"/>
</dbReference>
<name>A0A7K0DH11_9NOCA</name>
<evidence type="ECO:0000256" key="1">
    <source>
        <dbReference type="ARBA" id="ARBA00004496"/>
    </source>
</evidence>
<protein>
    <submittedName>
        <fullName evidence="5">ESX-1 secretion-associated protein EspG1</fullName>
    </submittedName>
</protein>
<dbReference type="OrthoDB" id="3681944at2"/>
<keyword evidence="4" id="KW-0143">Chaperone</keyword>
<sequence>MATLTTDGMLAVAAALGVQTFPTVLGVRSRHTAHADLVAARAAAVADLSGRGILDREGEVRDDELTAALFVLARPERQLVARIKRGDSLIRFCLARRGLEHGVAVRTGDDLEVSTVWAGDDPATLARPLLSVLGSVAPADVPPFSAPTEELRDRLDSAEVTEAVYGLGMPEADAVTLGLALRERVSTTELVCYSHHDGLAVRSAAAAAVYDTASGRIIGGGSVTADGRPWTTLAPGTDGRLAQVIASLVESLPEGRWMP</sequence>
<organism evidence="5 6">
    <name type="scientific">Nocardia aurantia</name>
    <dbReference type="NCBI Taxonomy" id="2585199"/>
    <lineage>
        <taxon>Bacteria</taxon>
        <taxon>Bacillati</taxon>
        <taxon>Actinomycetota</taxon>
        <taxon>Actinomycetes</taxon>
        <taxon>Mycobacteriales</taxon>
        <taxon>Nocardiaceae</taxon>
        <taxon>Nocardia</taxon>
    </lineage>
</organism>
<keyword evidence="6" id="KW-1185">Reference proteome</keyword>
<comment type="similarity">
    <text evidence="2">Belongs to the EspG family.</text>
</comment>
<dbReference type="EMBL" id="WEGI01000001">
    <property type="protein sequence ID" value="MQY24969.1"/>
    <property type="molecule type" value="Genomic_DNA"/>
</dbReference>
<reference evidence="5 6" key="1">
    <citation type="submission" date="2019-10" db="EMBL/GenBank/DDBJ databases">
        <title>Nocardia macrotermitis sp. nov. and Nocardia aurantia sp. nov., isolated from the gut of fungus growing-termite Macrotermes natalensis.</title>
        <authorList>
            <person name="Benndorf R."/>
            <person name="Schwitalla J."/>
            <person name="Martin K."/>
            <person name="De Beer W."/>
            <person name="Kaster A.-K."/>
            <person name="Vollmers J."/>
            <person name="Poulsen M."/>
            <person name="Beemelmanns C."/>
        </authorList>
    </citation>
    <scope>NUCLEOTIDE SEQUENCE [LARGE SCALE GENOMIC DNA]</scope>
    <source>
        <strain evidence="5 6">RB56</strain>
    </source>
</reference>
<dbReference type="RefSeq" id="WP_153338814.1">
    <property type="nucleotide sequence ID" value="NZ_WEGI01000001.1"/>
</dbReference>
<dbReference type="AlphaFoldDB" id="A0A7K0DH11"/>
<dbReference type="InterPro" id="IPR025734">
    <property type="entry name" value="EspG"/>
</dbReference>
<evidence type="ECO:0000256" key="3">
    <source>
        <dbReference type="ARBA" id="ARBA00022490"/>
    </source>
</evidence>
<evidence type="ECO:0000256" key="4">
    <source>
        <dbReference type="ARBA" id="ARBA00023186"/>
    </source>
</evidence>
<evidence type="ECO:0000256" key="2">
    <source>
        <dbReference type="ARBA" id="ARBA00006411"/>
    </source>
</evidence>
<comment type="subcellular location">
    <subcellularLocation>
        <location evidence="1">Cytoplasm</location>
    </subcellularLocation>
</comment>